<dbReference type="PANTHER" id="PTHR42967">
    <property type="entry name" value="METAL DEPENDENT HYDROLASE"/>
    <property type="match status" value="1"/>
</dbReference>
<comment type="caution">
    <text evidence="1">The sequence shown here is derived from an EMBL/GenBank/DDBJ whole genome shotgun (WGS) entry which is preliminary data.</text>
</comment>
<protein>
    <submittedName>
        <fullName evidence="1">MBL fold metallo-hydrolase</fullName>
    </submittedName>
</protein>
<dbReference type="SUPFAM" id="SSF56281">
    <property type="entry name" value="Metallo-hydrolase/oxidoreductase"/>
    <property type="match status" value="1"/>
</dbReference>
<dbReference type="Pfam" id="PF13483">
    <property type="entry name" value="Lactamase_B_3"/>
    <property type="match status" value="1"/>
</dbReference>
<proteinExistence type="predicted"/>
<accession>A0A7X9DKQ2</accession>
<dbReference type="Gene3D" id="3.60.15.10">
    <property type="entry name" value="Ribonuclease Z/Hydroxyacylglutathione hydrolase-like"/>
    <property type="match status" value="1"/>
</dbReference>
<name>A0A7X9DKQ2_UNCKA</name>
<evidence type="ECO:0000313" key="1">
    <source>
        <dbReference type="EMBL" id="NMB70053.1"/>
    </source>
</evidence>
<dbReference type="EMBL" id="JAAZNL010000025">
    <property type="protein sequence ID" value="NMB70053.1"/>
    <property type="molecule type" value="Genomic_DNA"/>
</dbReference>
<dbReference type="InterPro" id="IPR036866">
    <property type="entry name" value="RibonucZ/Hydroxyglut_hydro"/>
</dbReference>
<evidence type="ECO:0000313" key="2">
    <source>
        <dbReference type="Proteomes" id="UP000526033"/>
    </source>
</evidence>
<dbReference type="Proteomes" id="UP000526033">
    <property type="component" value="Unassembled WGS sequence"/>
</dbReference>
<dbReference type="GO" id="GO:0016787">
    <property type="term" value="F:hydrolase activity"/>
    <property type="evidence" value="ECO:0007669"/>
    <property type="project" value="UniProtKB-KW"/>
</dbReference>
<gene>
    <name evidence="1" type="ORF">GYA27_02525</name>
</gene>
<keyword evidence="1" id="KW-0378">Hydrolase</keyword>
<sequence>MEITYIGHSCFKIKGKESTIVIDPYDSKVGYKLPKLDADILLVSHKHFDHNNVSGVTGYRLFIDTPGEYETKGVFINGYPTKHDAKDGAESGPNTIFLVELEGVRILHLGDLGHELEQSTLEKIDTVDILMVPVGGKFTIDAELAAKVISSIEPGIVIPMHYKTTDLTGVEGLDSLDKFLDEMGVENNVKKLDKLKISGKNDIPLETEIFVLEPSH</sequence>
<dbReference type="PANTHER" id="PTHR42967:SF1">
    <property type="entry name" value="MBL FOLD METALLO-HYDROLASE"/>
    <property type="match status" value="1"/>
</dbReference>
<dbReference type="AlphaFoldDB" id="A0A7X9DKQ2"/>
<reference evidence="1 2" key="1">
    <citation type="journal article" date="2020" name="Biotechnol. Biofuels">
        <title>New insights from the biogas microbiome by comprehensive genome-resolved metagenomics of nearly 1600 species originating from multiple anaerobic digesters.</title>
        <authorList>
            <person name="Campanaro S."/>
            <person name="Treu L."/>
            <person name="Rodriguez-R L.M."/>
            <person name="Kovalovszki A."/>
            <person name="Ziels R.M."/>
            <person name="Maus I."/>
            <person name="Zhu X."/>
            <person name="Kougias P.G."/>
            <person name="Basile A."/>
            <person name="Luo G."/>
            <person name="Schluter A."/>
            <person name="Konstantinidis K.T."/>
            <person name="Angelidaki I."/>
        </authorList>
    </citation>
    <scope>NUCLEOTIDE SEQUENCE [LARGE SCALE GENOMIC DNA]</scope>
    <source>
        <strain evidence="1">AS27yjCOA_165</strain>
    </source>
</reference>
<organism evidence="1 2">
    <name type="scientific">candidate division WWE3 bacterium</name>
    <dbReference type="NCBI Taxonomy" id="2053526"/>
    <lineage>
        <taxon>Bacteria</taxon>
        <taxon>Katanobacteria</taxon>
    </lineage>
</organism>